<name>X0YKH3_9ZZZZ</name>
<comment type="caution">
    <text evidence="1">The sequence shown here is derived from an EMBL/GenBank/DDBJ whole genome shotgun (WGS) entry which is preliminary data.</text>
</comment>
<evidence type="ECO:0000313" key="1">
    <source>
        <dbReference type="EMBL" id="GAG49038.1"/>
    </source>
</evidence>
<proteinExistence type="predicted"/>
<gene>
    <name evidence="1" type="ORF">S01H1_78904</name>
</gene>
<feature type="non-terminal residue" evidence="1">
    <location>
        <position position="1"/>
    </location>
</feature>
<organism evidence="1">
    <name type="scientific">marine sediment metagenome</name>
    <dbReference type="NCBI Taxonomy" id="412755"/>
    <lineage>
        <taxon>unclassified sequences</taxon>
        <taxon>metagenomes</taxon>
        <taxon>ecological metagenomes</taxon>
    </lineage>
</organism>
<dbReference type="AlphaFoldDB" id="X0YKH3"/>
<dbReference type="EMBL" id="BARS01053138">
    <property type="protein sequence ID" value="GAG49038.1"/>
    <property type="molecule type" value="Genomic_DNA"/>
</dbReference>
<sequence length="228" mass="26458">FFPNTLFPILDKEMPYFRDLDHQWTRAELRKLCNIYTEVYLRGYPRVISVGHYLSPYLIASWPKCRTICEYGACARNNSRARGRMRQSGGGKLHWAYSGHAPTERYTQSYNIYDEKGLPLPHIWYYLFRPYLSGAHYAVFESLPHGGIQDIEGDGQWELSTLGYILKDLLDFIDRHPVRGITYSPVALMMDNERAWPSPRGTTYAGYNLPFDNADEMNNGLLNDLLSR</sequence>
<protein>
    <submittedName>
        <fullName evidence="1">Uncharacterized protein</fullName>
    </submittedName>
</protein>
<accession>X0YKH3</accession>
<feature type="non-terminal residue" evidence="1">
    <location>
        <position position="228"/>
    </location>
</feature>
<reference evidence="1" key="1">
    <citation type="journal article" date="2014" name="Front. Microbiol.">
        <title>High frequency of phylogenetically diverse reductive dehalogenase-homologous genes in deep subseafloor sedimentary metagenomes.</title>
        <authorList>
            <person name="Kawai M."/>
            <person name="Futagami T."/>
            <person name="Toyoda A."/>
            <person name="Takaki Y."/>
            <person name="Nishi S."/>
            <person name="Hori S."/>
            <person name="Arai W."/>
            <person name="Tsubouchi T."/>
            <person name="Morono Y."/>
            <person name="Uchiyama I."/>
            <person name="Ito T."/>
            <person name="Fujiyama A."/>
            <person name="Inagaki F."/>
            <person name="Takami H."/>
        </authorList>
    </citation>
    <scope>NUCLEOTIDE SEQUENCE</scope>
    <source>
        <strain evidence="1">Expedition CK06-06</strain>
    </source>
</reference>